<keyword evidence="1" id="KW-1133">Transmembrane helix</keyword>
<feature type="transmembrane region" description="Helical" evidence="1">
    <location>
        <begin position="94"/>
        <end position="116"/>
    </location>
</feature>
<feature type="transmembrane region" description="Helical" evidence="1">
    <location>
        <begin position="6"/>
        <end position="29"/>
    </location>
</feature>
<protein>
    <recommendedName>
        <fullName evidence="6">DUF3784 domain-containing protein</fullName>
    </recommendedName>
</protein>
<accession>A0AAW7QY12</accession>
<sequence>MSNEEVLVPLIVFASIVTLVGLILTYQLIKKRTFLKFLERHAEMTPESIHAIGRLFFTSHNDLRKGVFLLVTALAIWGFSLMVDFAGGNIDLNAAINGIALFPCFAGIAYLVLAYLSRE</sequence>
<proteinExistence type="predicted"/>
<dbReference type="EMBL" id="JAGGJC010000001">
    <property type="protein sequence ID" value="MDN7128824.1"/>
    <property type="molecule type" value="Genomic_DNA"/>
</dbReference>
<keyword evidence="1" id="KW-0472">Membrane</keyword>
<evidence type="ECO:0000313" key="4">
    <source>
        <dbReference type="Proteomes" id="UP001169491"/>
    </source>
</evidence>
<dbReference type="AlphaFoldDB" id="A0AAW7QY12"/>
<dbReference type="Proteomes" id="UP001169491">
    <property type="component" value="Unassembled WGS sequence"/>
</dbReference>
<keyword evidence="4" id="KW-1185">Reference proteome</keyword>
<evidence type="ECO:0000256" key="1">
    <source>
        <dbReference type="SAM" id="Phobius"/>
    </source>
</evidence>
<name>A0AAW7QY12_9GAMM</name>
<evidence type="ECO:0008006" key="6">
    <source>
        <dbReference type="Google" id="ProtNLM"/>
    </source>
</evidence>
<organism evidence="2 5">
    <name type="scientific">Pseudidiomarina terrestris</name>
    <dbReference type="NCBI Taxonomy" id="2820060"/>
    <lineage>
        <taxon>Bacteria</taxon>
        <taxon>Pseudomonadati</taxon>
        <taxon>Pseudomonadota</taxon>
        <taxon>Gammaproteobacteria</taxon>
        <taxon>Alteromonadales</taxon>
        <taxon>Idiomarinaceae</taxon>
        <taxon>Pseudidiomarina</taxon>
    </lineage>
</organism>
<reference evidence="4 5" key="1">
    <citation type="submission" date="2021-03" db="EMBL/GenBank/DDBJ databases">
        <title>Pseudidiomarina terrestris, a new bacterium isolated from saline soil.</title>
        <authorList>
            <person name="Galisteo C."/>
            <person name="De La Haba R."/>
            <person name="Sanchez-Porro C."/>
            <person name="Ventosa A."/>
        </authorList>
    </citation>
    <scope>NUCLEOTIDE SEQUENCE [LARGE SCALE GENOMIC DNA]</scope>
    <source>
        <strain evidence="2 5">1APP75-32.1</strain>
        <strain evidence="4">1APR75-15</strain>
        <strain evidence="3">1ASR75-15</strain>
    </source>
</reference>
<dbReference type="RefSeq" id="WP_301773795.1">
    <property type="nucleotide sequence ID" value="NZ_JAGGJB010000001.1"/>
</dbReference>
<feature type="transmembrane region" description="Helical" evidence="1">
    <location>
        <begin position="67"/>
        <end position="88"/>
    </location>
</feature>
<dbReference type="Proteomes" id="UP001169492">
    <property type="component" value="Unassembled WGS sequence"/>
</dbReference>
<gene>
    <name evidence="2" type="ORF">J6I90_00980</name>
    <name evidence="3" type="ORF">J6I92_02925</name>
</gene>
<comment type="caution">
    <text evidence="2">The sequence shown here is derived from an EMBL/GenBank/DDBJ whole genome shotgun (WGS) entry which is preliminary data.</text>
</comment>
<keyword evidence="1" id="KW-0812">Transmembrane</keyword>
<dbReference type="EMBL" id="JAGGJB010000001">
    <property type="protein sequence ID" value="MDN7123451.1"/>
    <property type="molecule type" value="Genomic_DNA"/>
</dbReference>
<evidence type="ECO:0000313" key="2">
    <source>
        <dbReference type="EMBL" id="MDN7123451.1"/>
    </source>
</evidence>
<evidence type="ECO:0000313" key="3">
    <source>
        <dbReference type="EMBL" id="MDN7128824.1"/>
    </source>
</evidence>
<evidence type="ECO:0000313" key="5">
    <source>
        <dbReference type="Proteomes" id="UP001169492"/>
    </source>
</evidence>